<organism evidence="6 7">
    <name type="scientific">Ralstonia holmesii</name>
    <dbReference type="NCBI Taxonomy" id="3058602"/>
    <lineage>
        <taxon>Bacteria</taxon>
        <taxon>Pseudomonadati</taxon>
        <taxon>Pseudomonadota</taxon>
        <taxon>Betaproteobacteria</taxon>
        <taxon>Burkholderiales</taxon>
        <taxon>Burkholderiaceae</taxon>
        <taxon>Ralstonia</taxon>
    </lineage>
</organism>
<dbReference type="InterPro" id="IPR001647">
    <property type="entry name" value="HTH_TetR"/>
</dbReference>
<dbReference type="Gene3D" id="1.10.357.10">
    <property type="entry name" value="Tetracycline Repressor, domain 2"/>
    <property type="match status" value="1"/>
</dbReference>
<dbReference type="EMBL" id="CATZAT010000001">
    <property type="protein sequence ID" value="CAJ0778861.1"/>
    <property type="molecule type" value="Genomic_DNA"/>
</dbReference>
<proteinExistence type="predicted"/>
<sequence>MKPTFNSRKKDTHERIVAAAAHAIRSHGYAGVSVAEVMKKAGYTHGGFYAHFKSRDALLVEALDCASQDIAAEAARVARLRAGTGASEFRCLVEAYLADQYLGTLENGCPIAALAAEMPRQSQAVRGASMARVHQLIAAVRSTLPESYRAMASVITGSLVGTLQLARALGDTPQGREVLSATRESLLRLYDTSVPAH</sequence>
<evidence type="ECO:0000256" key="3">
    <source>
        <dbReference type="ARBA" id="ARBA00023163"/>
    </source>
</evidence>
<dbReference type="SUPFAM" id="SSF48498">
    <property type="entry name" value="Tetracyclin repressor-like, C-terminal domain"/>
    <property type="match status" value="1"/>
</dbReference>
<reference evidence="6 7" key="1">
    <citation type="submission" date="2023-07" db="EMBL/GenBank/DDBJ databases">
        <authorList>
            <person name="Peeters C."/>
        </authorList>
    </citation>
    <scope>NUCLEOTIDE SEQUENCE [LARGE SCALE GENOMIC DNA]</scope>
    <source>
        <strain evidence="6 7">LMG 18096</strain>
    </source>
</reference>
<keyword evidence="7" id="KW-1185">Reference proteome</keyword>
<evidence type="ECO:0000313" key="7">
    <source>
        <dbReference type="Proteomes" id="UP001189663"/>
    </source>
</evidence>
<dbReference type="RefSeq" id="WP_112188775.1">
    <property type="nucleotide sequence ID" value="NZ_CATZAT010000001.1"/>
</dbReference>
<accession>A0ABC8Q716</accession>
<keyword evidence="2 4" id="KW-0238">DNA-binding</keyword>
<comment type="caution">
    <text evidence="6">The sequence shown here is derived from an EMBL/GenBank/DDBJ whole genome shotgun (WGS) entry which is preliminary data.</text>
</comment>
<protein>
    <recommendedName>
        <fullName evidence="5">HTH tetR-type domain-containing protein</fullName>
    </recommendedName>
</protein>
<keyword evidence="3" id="KW-0804">Transcription</keyword>
<dbReference type="PANTHER" id="PTHR47506">
    <property type="entry name" value="TRANSCRIPTIONAL REGULATORY PROTEIN"/>
    <property type="match status" value="1"/>
</dbReference>
<dbReference type="Gene3D" id="1.10.10.60">
    <property type="entry name" value="Homeodomain-like"/>
    <property type="match status" value="1"/>
</dbReference>
<dbReference type="InterPro" id="IPR009057">
    <property type="entry name" value="Homeodomain-like_sf"/>
</dbReference>
<name>A0ABC8Q716_9RALS</name>
<dbReference type="PRINTS" id="PR00455">
    <property type="entry name" value="HTHTETR"/>
</dbReference>
<dbReference type="Pfam" id="PF00440">
    <property type="entry name" value="TetR_N"/>
    <property type="match status" value="1"/>
</dbReference>
<dbReference type="Proteomes" id="UP001189663">
    <property type="component" value="Unassembled WGS sequence"/>
</dbReference>
<keyword evidence="1" id="KW-0805">Transcription regulation</keyword>
<feature type="domain" description="HTH tetR-type" evidence="5">
    <location>
        <begin position="10"/>
        <end position="70"/>
    </location>
</feature>
<evidence type="ECO:0000256" key="1">
    <source>
        <dbReference type="ARBA" id="ARBA00023015"/>
    </source>
</evidence>
<dbReference type="SUPFAM" id="SSF46689">
    <property type="entry name" value="Homeodomain-like"/>
    <property type="match status" value="1"/>
</dbReference>
<evidence type="ECO:0000313" key="6">
    <source>
        <dbReference type="EMBL" id="CAJ0778861.1"/>
    </source>
</evidence>
<evidence type="ECO:0000259" key="5">
    <source>
        <dbReference type="PROSITE" id="PS50977"/>
    </source>
</evidence>
<dbReference type="InterPro" id="IPR036271">
    <property type="entry name" value="Tet_transcr_reg_TetR-rel_C_sf"/>
</dbReference>
<evidence type="ECO:0000256" key="4">
    <source>
        <dbReference type="PROSITE-ProRule" id="PRU00335"/>
    </source>
</evidence>
<dbReference type="PROSITE" id="PS50977">
    <property type="entry name" value="HTH_TETR_2"/>
    <property type="match status" value="1"/>
</dbReference>
<dbReference type="PANTHER" id="PTHR47506:SF7">
    <property type="entry name" value="TRANSCRIPTIONAL REGULATORY PROTEIN"/>
    <property type="match status" value="1"/>
</dbReference>
<evidence type="ECO:0000256" key="2">
    <source>
        <dbReference type="ARBA" id="ARBA00023125"/>
    </source>
</evidence>
<dbReference type="GO" id="GO:0003677">
    <property type="term" value="F:DNA binding"/>
    <property type="evidence" value="ECO:0007669"/>
    <property type="project" value="UniProtKB-UniRule"/>
</dbReference>
<feature type="DNA-binding region" description="H-T-H motif" evidence="4">
    <location>
        <begin position="33"/>
        <end position="52"/>
    </location>
</feature>
<dbReference type="AlphaFoldDB" id="A0ABC8Q716"/>
<gene>
    <name evidence="6" type="ORF">LMG18096_00844</name>
</gene>